<evidence type="ECO:0000256" key="1">
    <source>
        <dbReference type="ARBA" id="ARBA00004236"/>
    </source>
</evidence>
<dbReference type="GO" id="GO:0005886">
    <property type="term" value="C:plasma membrane"/>
    <property type="evidence" value="ECO:0007669"/>
    <property type="project" value="UniProtKB-SubCell"/>
</dbReference>
<dbReference type="InterPro" id="IPR003599">
    <property type="entry name" value="Ig_sub"/>
</dbReference>
<organism evidence="11 12">
    <name type="scientific">Fundulus heteroclitus</name>
    <name type="common">Killifish</name>
    <name type="synonym">Mummichog</name>
    <dbReference type="NCBI Taxonomy" id="8078"/>
    <lineage>
        <taxon>Eukaryota</taxon>
        <taxon>Metazoa</taxon>
        <taxon>Chordata</taxon>
        <taxon>Craniata</taxon>
        <taxon>Vertebrata</taxon>
        <taxon>Euteleostomi</taxon>
        <taxon>Actinopterygii</taxon>
        <taxon>Neopterygii</taxon>
        <taxon>Teleostei</taxon>
        <taxon>Neoteleostei</taxon>
        <taxon>Acanthomorphata</taxon>
        <taxon>Ovalentaria</taxon>
        <taxon>Atherinomorphae</taxon>
        <taxon>Cyprinodontiformes</taxon>
        <taxon>Fundulidae</taxon>
        <taxon>Fundulus</taxon>
    </lineage>
</organism>
<evidence type="ECO:0000256" key="3">
    <source>
        <dbReference type="ARBA" id="ARBA00022729"/>
    </source>
</evidence>
<evidence type="ECO:0000256" key="5">
    <source>
        <dbReference type="ARBA" id="ARBA00023136"/>
    </source>
</evidence>
<keyword evidence="4" id="KW-0391">Immunity</keyword>
<dbReference type="Ensembl" id="ENSFHET00000034400.1">
    <property type="protein sequence ID" value="ENSFHEP00000018499.1"/>
    <property type="gene ID" value="ENSFHEG00000020429.1"/>
</dbReference>
<evidence type="ECO:0000259" key="10">
    <source>
        <dbReference type="PROSITE" id="PS50835"/>
    </source>
</evidence>
<evidence type="ECO:0000256" key="2">
    <source>
        <dbReference type="ARBA" id="ARBA00022475"/>
    </source>
</evidence>
<proteinExistence type="predicted"/>
<keyword evidence="2" id="KW-1003">Cell membrane</keyword>
<dbReference type="PANTHER" id="PTHR19433:SF111">
    <property type="entry name" value="T CELL RECEPTOR ALPHA VARIABLE 4"/>
    <property type="match status" value="1"/>
</dbReference>
<dbReference type="Gene3D" id="2.60.40.10">
    <property type="entry name" value="Immunoglobulins"/>
    <property type="match status" value="1"/>
</dbReference>
<feature type="signal peptide" evidence="9">
    <location>
        <begin position="1"/>
        <end position="21"/>
    </location>
</feature>
<keyword evidence="7" id="KW-0325">Glycoprotein</keyword>
<comment type="subcellular location">
    <subcellularLocation>
        <location evidence="1">Cell membrane</location>
    </subcellularLocation>
</comment>
<dbReference type="Proteomes" id="UP000265000">
    <property type="component" value="Unplaced"/>
</dbReference>
<evidence type="ECO:0000256" key="6">
    <source>
        <dbReference type="ARBA" id="ARBA00023157"/>
    </source>
</evidence>
<evidence type="ECO:0000313" key="11">
    <source>
        <dbReference type="Ensembl" id="ENSFHEP00000018499.1"/>
    </source>
</evidence>
<name>A0A3Q2PYQ1_FUNHE</name>
<dbReference type="InterPro" id="IPR007110">
    <property type="entry name" value="Ig-like_dom"/>
</dbReference>
<dbReference type="AlphaFoldDB" id="A0A3Q2PYQ1"/>
<accession>A0A3Q2PYQ1</accession>
<keyword evidence="8" id="KW-0812">Transmembrane</keyword>
<dbReference type="InterPro" id="IPR013783">
    <property type="entry name" value="Ig-like_fold"/>
</dbReference>
<dbReference type="InterPro" id="IPR036179">
    <property type="entry name" value="Ig-like_dom_sf"/>
</dbReference>
<feature type="chain" id="PRO_5018652338" description="Ig-like domain-containing protein" evidence="9">
    <location>
        <begin position="22"/>
        <end position="206"/>
    </location>
</feature>
<keyword evidence="5 8" id="KW-0472">Membrane</keyword>
<keyword evidence="12" id="KW-1185">Reference proteome</keyword>
<reference evidence="11" key="1">
    <citation type="submission" date="2025-08" db="UniProtKB">
        <authorList>
            <consortium name="Ensembl"/>
        </authorList>
    </citation>
    <scope>IDENTIFICATION</scope>
</reference>
<protein>
    <recommendedName>
        <fullName evidence="10">Ig-like domain-containing protein</fullName>
    </recommendedName>
</protein>
<dbReference type="SMART" id="SM00406">
    <property type="entry name" value="IGv"/>
    <property type="match status" value="1"/>
</dbReference>
<dbReference type="SUPFAM" id="SSF48726">
    <property type="entry name" value="Immunoglobulin"/>
    <property type="match status" value="1"/>
</dbReference>
<evidence type="ECO:0000313" key="12">
    <source>
        <dbReference type="Proteomes" id="UP000265000"/>
    </source>
</evidence>
<dbReference type="GO" id="GO:0009617">
    <property type="term" value="P:response to bacterium"/>
    <property type="evidence" value="ECO:0007669"/>
    <property type="project" value="TreeGrafter"/>
</dbReference>
<dbReference type="CDD" id="cd00099">
    <property type="entry name" value="IgV"/>
    <property type="match status" value="1"/>
</dbReference>
<evidence type="ECO:0000256" key="7">
    <source>
        <dbReference type="ARBA" id="ARBA00023180"/>
    </source>
</evidence>
<dbReference type="InterPro" id="IPR052051">
    <property type="entry name" value="TCR_complex_component"/>
</dbReference>
<keyword evidence="8" id="KW-1133">Transmembrane helix</keyword>
<dbReference type="GeneTree" id="ENSGT01110000267459"/>
<sequence length="206" mass="23619">MMNCTFLYFLTVLDWISTSHCQFDIVTVQAGKELTLRCSNFSTFLSHIFWFKLTHGSNIHWISSMYNAQSIPSFYDLIQHGKFNMTSNTTDVFLNIKPLDVNDSGLYFCGFYASGFPVVFTATHLQVKGKILNWILGGIVICLALVIIGFIVKIRNLYTEIKTTHHQQNLDSCTQNYAALNFHPKAKIDRRSGREMEKHVLYSATR</sequence>
<dbReference type="SMART" id="SM00409">
    <property type="entry name" value="IG"/>
    <property type="match status" value="1"/>
</dbReference>
<keyword evidence="3 9" id="KW-0732">Signal</keyword>
<feature type="transmembrane region" description="Helical" evidence="8">
    <location>
        <begin position="131"/>
        <end position="152"/>
    </location>
</feature>
<evidence type="ECO:0000256" key="9">
    <source>
        <dbReference type="SAM" id="SignalP"/>
    </source>
</evidence>
<reference evidence="11" key="2">
    <citation type="submission" date="2025-09" db="UniProtKB">
        <authorList>
            <consortium name="Ensembl"/>
        </authorList>
    </citation>
    <scope>IDENTIFICATION</scope>
</reference>
<evidence type="ECO:0000256" key="4">
    <source>
        <dbReference type="ARBA" id="ARBA00022859"/>
    </source>
</evidence>
<keyword evidence="6" id="KW-1015">Disulfide bond</keyword>
<dbReference type="Pfam" id="PF07686">
    <property type="entry name" value="V-set"/>
    <property type="match status" value="1"/>
</dbReference>
<dbReference type="PANTHER" id="PTHR19433">
    <property type="entry name" value="T-CELL RECEPTOR ALPHA CHAIN V REGION-RELATED"/>
    <property type="match status" value="1"/>
</dbReference>
<dbReference type="PROSITE" id="PS50835">
    <property type="entry name" value="IG_LIKE"/>
    <property type="match status" value="1"/>
</dbReference>
<dbReference type="InterPro" id="IPR013106">
    <property type="entry name" value="Ig_V-set"/>
</dbReference>
<feature type="domain" description="Ig-like" evidence="10">
    <location>
        <begin position="28"/>
        <end position="109"/>
    </location>
</feature>
<dbReference type="GO" id="GO:0002376">
    <property type="term" value="P:immune system process"/>
    <property type="evidence" value="ECO:0007669"/>
    <property type="project" value="UniProtKB-KW"/>
</dbReference>
<evidence type="ECO:0000256" key="8">
    <source>
        <dbReference type="SAM" id="Phobius"/>
    </source>
</evidence>